<name>A0A420XWM6_9PEZI</name>
<evidence type="ECO:0000256" key="1">
    <source>
        <dbReference type="ARBA" id="ARBA00001971"/>
    </source>
</evidence>
<dbReference type="AlphaFoldDB" id="A0A420XWM6"/>
<dbReference type="InterPro" id="IPR001128">
    <property type="entry name" value="Cyt_P450"/>
</dbReference>
<proteinExistence type="inferred from homology"/>
<evidence type="ECO:0000256" key="7">
    <source>
        <dbReference type="PIRSR" id="PIRSR602403-1"/>
    </source>
</evidence>
<dbReference type="PANTHER" id="PTHR24305:SF232">
    <property type="entry name" value="P450, PUTATIVE (EUROFUNG)-RELATED"/>
    <property type="match status" value="1"/>
</dbReference>
<protein>
    <recommendedName>
        <fullName evidence="11">Pisatin demethylase</fullName>
    </recommendedName>
</protein>
<keyword evidence="3 7" id="KW-0349">Heme</keyword>
<dbReference type="PRINTS" id="PR00385">
    <property type="entry name" value="P450"/>
</dbReference>
<reference evidence="9 10" key="1">
    <citation type="submission" date="2018-08" db="EMBL/GenBank/DDBJ databases">
        <title>Draft genome of the lignicolous fungus Coniochaeta pulveracea.</title>
        <authorList>
            <person name="Borstlap C.J."/>
            <person name="De Witt R.N."/>
            <person name="Botha A."/>
            <person name="Volschenk H."/>
        </authorList>
    </citation>
    <scope>NUCLEOTIDE SEQUENCE [LARGE SCALE GENOMIC DNA]</scope>
    <source>
        <strain evidence="9 10">CAB683</strain>
    </source>
</reference>
<comment type="cofactor">
    <cofactor evidence="1 7">
        <name>heme</name>
        <dbReference type="ChEBI" id="CHEBI:30413"/>
    </cofactor>
</comment>
<evidence type="ECO:0000313" key="9">
    <source>
        <dbReference type="EMBL" id="RKU39858.1"/>
    </source>
</evidence>
<dbReference type="EMBL" id="QVQW01000139">
    <property type="protein sequence ID" value="RKU39858.1"/>
    <property type="molecule type" value="Genomic_DNA"/>
</dbReference>
<evidence type="ECO:0000256" key="8">
    <source>
        <dbReference type="RuleBase" id="RU000461"/>
    </source>
</evidence>
<dbReference type="STRING" id="177199.A0A420XWM6"/>
<comment type="similarity">
    <text evidence="2 8">Belongs to the cytochrome P450 family.</text>
</comment>
<gene>
    <name evidence="9" type="ORF">DL546_000150</name>
</gene>
<keyword evidence="6 8" id="KW-0503">Monooxygenase</keyword>
<dbReference type="InterPro" id="IPR017972">
    <property type="entry name" value="Cyt_P450_CS"/>
</dbReference>
<sequence>MLTIEIVAGADTTAISIRSAIYFCLKNPRVWQRLRDELSTAGLTKESCPISYKDSKAIPYLDAIVREALRMLPGVSLSLERYVPEGGFRFQTGEFVPQGAVVGVNPYLICRNKSVWGADAEEFRPERWLRDEEGAETEEAFSARLRKMNDADLSFGAGSRICIGKHMGLMQVYKVVATIATLYDVDLVDPKREWKVTNSWFPRQEGLEVRISRRP</sequence>
<dbReference type="GO" id="GO:0016705">
    <property type="term" value="F:oxidoreductase activity, acting on paired donors, with incorporation or reduction of molecular oxygen"/>
    <property type="evidence" value="ECO:0007669"/>
    <property type="project" value="InterPro"/>
</dbReference>
<dbReference type="GO" id="GO:0005506">
    <property type="term" value="F:iron ion binding"/>
    <property type="evidence" value="ECO:0007669"/>
    <property type="project" value="InterPro"/>
</dbReference>
<evidence type="ECO:0008006" key="11">
    <source>
        <dbReference type="Google" id="ProtNLM"/>
    </source>
</evidence>
<evidence type="ECO:0000256" key="4">
    <source>
        <dbReference type="ARBA" id="ARBA00022723"/>
    </source>
</evidence>
<evidence type="ECO:0000256" key="2">
    <source>
        <dbReference type="ARBA" id="ARBA00010617"/>
    </source>
</evidence>
<dbReference type="GO" id="GO:0004497">
    <property type="term" value="F:monooxygenase activity"/>
    <property type="evidence" value="ECO:0007669"/>
    <property type="project" value="UniProtKB-KW"/>
</dbReference>
<evidence type="ECO:0000313" key="10">
    <source>
        <dbReference type="Proteomes" id="UP000275385"/>
    </source>
</evidence>
<dbReference type="InterPro" id="IPR050121">
    <property type="entry name" value="Cytochrome_P450_monoxygenase"/>
</dbReference>
<dbReference type="SUPFAM" id="SSF48264">
    <property type="entry name" value="Cytochrome P450"/>
    <property type="match status" value="1"/>
</dbReference>
<dbReference type="Proteomes" id="UP000275385">
    <property type="component" value="Unassembled WGS sequence"/>
</dbReference>
<keyword evidence="4 7" id="KW-0479">Metal-binding</keyword>
<dbReference type="Gene3D" id="1.10.630.10">
    <property type="entry name" value="Cytochrome P450"/>
    <property type="match status" value="1"/>
</dbReference>
<evidence type="ECO:0000256" key="6">
    <source>
        <dbReference type="ARBA" id="ARBA00023033"/>
    </source>
</evidence>
<dbReference type="PANTHER" id="PTHR24305">
    <property type="entry name" value="CYTOCHROME P450"/>
    <property type="match status" value="1"/>
</dbReference>
<keyword evidence="8" id="KW-0560">Oxidoreductase</keyword>
<dbReference type="InterPro" id="IPR036396">
    <property type="entry name" value="Cyt_P450_sf"/>
</dbReference>
<dbReference type="GO" id="GO:0020037">
    <property type="term" value="F:heme binding"/>
    <property type="evidence" value="ECO:0007669"/>
    <property type="project" value="InterPro"/>
</dbReference>
<dbReference type="PROSITE" id="PS00086">
    <property type="entry name" value="CYTOCHROME_P450"/>
    <property type="match status" value="1"/>
</dbReference>
<dbReference type="PRINTS" id="PR00465">
    <property type="entry name" value="EP450IV"/>
</dbReference>
<organism evidence="9 10">
    <name type="scientific">Coniochaeta pulveracea</name>
    <dbReference type="NCBI Taxonomy" id="177199"/>
    <lineage>
        <taxon>Eukaryota</taxon>
        <taxon>Fungi</taxon>
        <taxon>Dikarya</taxon>
        <taxon>Ascomycota</taxon>
        <taxon>Pezizomycotina</taxon>
        <taxon>Sordariomycetes</taxon>
        <taxon>Sordariomycetidae</taxon>
        <taxon>Coniochaetales</taxon>
        <taxon>Coniochaetaceae</taxon>
        <taxon>Coniochaeta</taxon>
    </lineage>
</organism>
<accession>A0A420XWM6</accession>
<dbReference type="Pfam" id="PF00067">
    <property type="entry name" value="p450"/>
    <property type="match status" value="1"/>
</dbReference>
<evidence type="ECO:0000256" key="5">
    <source>
        <dbReference type="ARBA" id="ARBA00023004"/>
    </source>
</evidence>
<keyword evidence="5 7" id="KW-0408">Iron</keyword>
<dbReference type="InterPro" id="IPR002403">
    <property type="entry name" value="Cyt_P450_E_grp-IV"/>
</dbReference>
<dbReference type="OrthoDB" id="3934656at2759"/>
<keyword evidence="10" id="KW-1185">Reference proteome</keyword>
<comment type="caution">
    <text evidence="9">The sequence shown here is derived from an EMBL/GenBank/DDBJ whole genome shotgun (WGS) entry which is preliminary data.</text>
</comment>
<feature type="binding site" description="axial binding residue" evidence="7">
    <location>
        <position position="162"/>
    </location>
    <ligand>
        <name>heme</name>
        <dbReference type="ChEBI" id="CHEBI:30413"/>
    </ligand>
    <ligandPart>
        <name>Fe</name>
        <dbReference type="ChEBI" id="CHEBI:18248"/>
    </ligandPart>
</feature>
<evidence type="ECO:0000256" key="3">
    <source>
        <dbReference type="ARBA" id="ARBA00022617"/>
    </source>
</evidence>